<accession>Q1IJ66</accession>
<proteinExistence type="inferred from homology"/>
<sequence>MSDSTEVRDQHQHRRLSAQEWEQQWQRTWKESGKMAYEINATDEHSAVSEERALLMEVRSPVRERERLKRISDEFVQGFDKLYGVGPAVTVFGSARFHEGHKYYDLGCEVGRELAKAGFAVLTGGGPGMMEAANRGAKEAGGASLGLNIILPFEQAPNPYVDQTIEFHYFFVRKVCLVKYSCAFICLPGGFGTLDELFEAATLIQCGKIGPFPLILIGEEFWSGVRDFTAHLLGEGAIGMEDTGFARITDSPKEAVELVVASLPVELKERLKPRS</sequence>
<dbReference type="GO" id="GO:0005829">
    <property type="term" value="C:cytosol"/>
    <property type="evidence" value="ECO:0007669"/>
    <property type="project" value="TreeGrafter"/>
</dbReference>
<comment type="similarity">
    <text evidence="2">Belongs to the LOG family.</text>
</comment>
<comment type="catalytic activity">
    <reaction evidence="1">
        <text>AMP + H2O = D-ribose 5-phosphate + adenine</text>
        <dbReference type="Rhea" id="RHEA:20129"/>
        <dbReference type="ChEBI" id="CHEBI:15377"/>
        <dbReference type="ChEBI" id="CHEBI:16708"/>
        <dbReference type="ChEBI" id="CHEBI:78346"/>
        <dbReference type="ChEBI" id="CHEBI:456215"/>
        <dbReference type="EC" id="3.2.2.4"/>
    </reaction>
</comment>
<dbReference type="PANTHER" id="PTHR43393:SF3">
    <property type="entry name" value="LYSINE DECARBOXYLASE-LIKE PROTEIN"/>
    <property type="match status" value="1"/>
</dbReference>
<dbReference type="EC" id="3.2.2.n1" evidence="2"/>
<dbReference type="InterPro" id="IPR031100">
    <property type="entry name" value="LOG_fam"/>
</dbReference>
<dbReference type="eggNOG" id="COG1611">
    <property type="taxonomic scope" value="Bacteria"/>
</dbReference>
<dbReference type="InterPro" id="IPR052341">
    <property type="entry name" value="LOG_family_nucleotidases"/>
</dbReference>
<dbReference type="KEGG" id="aba:Acid345_4084"/>
<dbReference type="EMBL" id="CP000360">
    <property type="protein sequence ID" value="ABF43084.1"/>
    <property type="molecule type" value="Genomic_DNA"/>
</dbReference>
<reference evidence="3 4" key="1">
    <citation type="journal article" date="2009" name="Appl. Environ. Microbiol.">
        <title>Three genomes from the phylum Acidobacteria provide insight into the lifestyles of these microorganisms in soils.</title>
        <authorList>
            <person name="Ward N.L."/>
            <person name="Challacombe J.F."/>
            <person name="Janssen P.H."/>
            <person name="Henrissat B."/>
            <person name="Coutinho P.M."/>
            <person name="Wu M."/>
            <person name="Xie G."/>
            <person name="Haft D.H."/>
            <person name="Sait M."/>
            <person name="Badger J."/>
            <person name="Barabote R.D."/>
            <person name="Bradley B."/>
            <person name="Brettin T.S."/>
            <person name="Brinkac L.M."/>
            <person name="Bruce D."/>
            <person name="Creasy T."/>
            <person name="Daugherty S.C."/>
            <person name="Davidsen T.M."/>
            <person name="DeBoy R.T."/>
            <person name="Detter J.C."/>
            <person name="Dodson R.J."/>
            <person name="Durkin A.S."/>
            <person name="Ganapathy A."/>
            <person name="Gwinn-Giglio M."/>
            <person name="Han C.S."/>
            <person name="Khouri H."/>
            <person name="Kiss H."/>
            <person name="Kothari S.P."/>
            <person name="Madupu R."/>
            <person name="Nelson K.E."/>
            <person name="Nelson W.C."/>
            <person name="Paulsen I."/>
            <person name="Penn K."/>
            <person name="Ren Q."/>
            <person name="Rosovitz M.J."/>
            <person name="Selengut J.D."/>
            <person name="Shrivastava S."/>
            <person name="Sullivan S.A."/>
            <person name="Tapia R."/>
            <person name="Thompson L.S."/>
            <person name="Watkins K.L."/>
            <person name="Yang Q."/>
            <person name="Yu C."/>
            <person name="Zafar N."/>
            <person name="Zhou L."/>
            <person name="Kuske C.R."/>
        </authorList>
    </citation>
    <scope>NUCLEOTIDE SEQUENCE [LARGE SCALE GENOMIC DNA]</scope>
    <source>
        <strain evidence="3 4">Ellin345</strain>
    </source>
</reference>
<dbReference type="AlphaFoldDB" id="Q1IJ66"/>
<dbReference type="GO" id="GO:0009691">
    <property type="term" value="P:cytokinin biosynthetic process"/>
    <property type="evidence" value="ECO:0007669"/>
    <property type="project" value="UniProtKB-UniRule"/>
</dbReference>
<dbReference type="Pfam" id="PF03641">
    <property type="entry name" value="Lysine_decarbox"/>
    <property type="match status" value="1"/>
</dbReference>
<keyword evidence="2" id="KW-0378">Hydrolase</keyword>
<keyword evidence="4" id="KW-1185">Reference proteome</keyword>
<dbReference type="InterPro" id="IPR005269">
    <property type="entry name" value="LOG"/>
</dbReference>
<gene>
    <name evidence="3" type="ordered locus">Acid345_4084</name>
</gene>
<dbReference type="SUPFAM" id="SSF102405">
    <property type="entry name" value="MCP/YpsA-like"/>
    <property type="match status" value="1"/>
</dbReference>
<name>Q1IJ66_KORVE</name>
<dbReference type="HOGENOM" id="CLU_058336_0_4_0"/>
<dbReference type="PANTHER" id="PTHR43393">
    <property type="entry name" value="CYTOKININ RIBOSIDE 5'-MONOPHOSPHATE PHOSPHORIBOHYDROLASE"/>
    <property type="match status" value="1"/>
</dbReference>
<evidence type="ECO:0000256" key="1">
    <source>
        <dbReference type="ARBA" id="ARBA00000274"/>
    </source>
</evidence>
<dbReference type="Gene3D" id="3.40.50.450">
    <property type="match status" value="1"/>
</dbReference>
<dbReference type="STRING" id="204669.Acid345_4084"/>
<organism evidence="3 4">
    <name type="scientific">Koribacter versatilis (strain Ellin345)</name>
    <dbReference type="NCBI Taxonomy" id="204669"/>
    <lineage>
        <taxon>Bacteria</taxon>
        <taxon>Pseudomonadati</taxon>
        <taxon>Acidobacteriota</taxon>
        <taxon>Terriglobia</taxon>
        <taxon>Terriglobales</taxon>
        <taxon>Candidatus Korobacteraceae</taxon>
        <taxon>Candidatus Korobacter</taxon>
    </lineage>
</organism>
<evidence type="ECO:0000313" key="3">
    <source>
        <dbReference type="EMBL" id="ABF43084.1"/>
    </source>
</evidence>
<dbReference type="RefSeq" id="WP_011524883.1">
    <property type="nucleotide sequence ID" value="NC_008009.1"/>
</dbReference>
<dbReference type="Proteomes" id="UP000002432">
    <property type="component" value="Chromosome"/>
</dbReference>
<dbReference type="EnsemblBacteria" id="ABF43084">
    <property type="protein sequence ID" value="ABF43084"/>
    <property type="gene ID" value="Acid345_4084"/>
</dbReference>
<dbReference type="NCBIfam" id="TIGR00730">
    <property type="entry name" value="Rossman fold protein, TIGR00730 family"/>
    <property type="match status" value="1"/>
</dbReference>
<evidence type="ECO:0000313" key="4">
    <source>
        <dbReference type="Proteomes" id="UP000002432"/>
    </source>
</evidence>
<protein>
    <recommendedName>
        <fullName evidence="2">Cytokinin riboside 5'-monophosphate phosphoribohydrolase</fullName>
        <ecNumber evidence="2">3.2.2.n1</ecNumber>
    </recommendedName>
</protein>
<dbReference type="GO" id="GO:0008714">
    <property type="term" value="F:AMP nucleosidase activity"/>
    <property type="evidence" value="ECO:0007669"/>
    <property type="project" value="UniProtKB-EC"/>
</dbReference>
<evidence type="ECO:0000256" key="2">
    <source>
        <dbReference type="RuleBase" id="RU363015"/>
    </source>
</evidence>
<keyword evidence="2" id="KW-0203">Cytokinin biosynthesis</keyword>